<dbReference type="SUPFAM" id="SSF55729">
    <property type="entry name" value="Acyl-CoA N-acyltransferases (Nat)"/>
    <property type="match status" value="1"/>
</dbReference>
<dbReference type="InterPro" id="IPR016181">
    <property type="entry name" value="Acyl_CoA_acyltransferase"/>
</dbReference>
<reference evidence="3" key="1">
    <citation type="submission" date="2024-05" db="EMBL/GenBank/DDBJ databases">
        <title>Genome Sequences of Four Agar- Degrading Marine Bacteria.</title>
        <authorList>
            <person name="Phillips E.K."/>
            <person name="Shaffer J.C."/>
            <person name="Henson M.W."/>
            <person name="Temperton B."/>
            <person name="Thrash C.J."/>
            <person name="Martin M.O."/>
        </authorList>
    </citation>
    <scope>NUCLEOTIDE SEQUENCE</scope>
    <source>
        <strain evidence="3">EKP203</strain>
    </source>
</reference>
<sequence>MLEIREITAQDNAKIAAIITQVGKEFGAIGEGFGPSDDEVSMMSEHYKFAEKARYWVAVLNGEIVGGAGIAQFNDHGVCELRKLFLLADARGRGIGNELVTQCLAFAKEVGYKSCYLDTLANMTSAIALYEKMDFNHLDEPYAETIHGGCDIWMLKDLTNN</sequence>
<keyword evidence="1" id="KW-0808">Transferase</keyword>
<accession>A0ABT7Y3U7</accession>
<evidence type="ECO:0000259" key="2">
    <source>
        <dbReference type="PROSITE" id="PS51186"/>
    </source>
</evidence>
<proteinExistence type="predicted"/>
<dbReference type="Gene3D" id="3.40.630.30">
    <property type="match status" value="1"/>
</dbReference>
<dbReference type="PANTHER" id="PTHR13947">
    <property type="entry name" value="GNAT FAMILY N-ACETYLTRANSFERASE"/>
    <property type="match status" value="1"/>
</dbReference>
<dbReference type="EMBL" id="JAUEOZ010000002">
    <property type="protein sequence ID" value="MDN2482727.1"/>
    <property type="molecule type" value="Genomic_DNA"/>
</dbReference>
<feature type="domain" description="N-acetyltransferase" evidence="2">
    <location>
        <begin position="2"/>
        <end position="159"/>
    </location>
</feature>
<dbReference type="PANTHER" id="PTHR13947:SF37">
    <property type="entry name" value="LD18367P"/>
    <property type="match status" value="1"/>
</dbReference>
<keyword evidence="4" id="KW-1185">Reference proteome</keyword>
<dbReference type="Proteomes" id="UP001169719">
    <property type="component" value="Unassembled WGS sequence"/>
</dbReference>
<organism evidence="3 4">
    <name type="scientific">Vibrio agarivorans</name>
    <dbReference type="NCBI Taxonomy" id="153622"/>
    <lineage>
        <taxon>Bacteria</taxon>
        <taxon>Pseudomonadati</taxon>
        <taxon>Pseudomonadota</taxon>
        <taxon>Gammaproteobacteria</taxon>
        <taxon>Vibrionales</taxon>
        <taxon>Vibrionaceae</taxon>
        <taxon>Vibrio</taxon>
    </lineage>
</organism>
<dbReference type="RefSeq" id="WP_289962780.1">
    <property type="nucleotide sequence ID" value="NZ_JAUEOZ010000002.1"/>
</dbReference>
<evidence type="ECO:0000313" key="4">
    <source>
        <dbReference type="Proteomes" id="UP001169719"/>
    </source>
</evidence>
<protein>
    <submittedName>
        <fullName evidence="3">GNAT family N-acetyltransferase</fullName>
    </submittedName>
</protein>
<evidence type="ECO:0000313" key="3">
    <source>
        <dbReference type="EMBL" id="MDN2482727.1"/>
    </source>
</evidence>
<gene>
    <name evidence="3" type="ORF">QWJ08_15415</name>
</gene>
<dbReference type="CDD" id="cd04301">
    <property type="entry name" value="NAT_SF"/>
    <property type="match status" value="1"/>
</dbReference>
<evidence type="ECO:0000256" key="1">
    <source>
        <dbReference type="ARBA" id="ARBA00022679"/>
    </source>
</evidence>
<comment type="caution">
    <text evidence="3">The sequence shown here is derived from an EMBL/GenBank/DDBJ whole genome shotgun (WGS) entry which is preliminary data.</text>
</comment>
<dbReference type="InterPro" id="IPR050769">
    <property type="entry name" value="NAT_camello-type"/>
</dbReference>
<name>A0ABT7Y3U7_9VIBR</name>
<dbReference type="PROSITE" id="PS51186">
    <property type="entry name" value="GNAT"/>
    <property type="match status" value="1"/>
</dbReference>
<dbReference type="InterPro" id="IPR000182">
    <property type="entry name" value="GNAT_dom"/>
</dbReference>
<dbReference type="Pfam" id="PF00583">
    <property type="entry name" value="Acetyltransf_1"/>
    <property type="match status" value="1"/>
</dbReference>